<gene>
    <name evidence="1" type="ORF">HG543_22055</name>
</gene>
<sequence>MRSVVVIAAVLGLGTGCGGVVEEQPESLPEEAVEIQEAAAEAPRKLDDLIAALDREEGVLHTLDTEQGTALAQLKAVRIDSERYQMKDELTGDTTVFRVLPYPGPRWWPLFKLCPNGQYVFSWLQCPTNIYSDRLTRIWRNSSCSWRVQNAGWSSCTTTSTGTSYKYQYMEAWKCGVGTGFCVERRAVRTVRWNYDLAACDPAIVTGVTPSAYDYLCKP</sequence>
<dbReference type="EMBL" id="JABBJJ010000101">
    <property type="protein sequence ID" value="NMO17525.1"/>
    <property type="molecule type" value="Genomic_DNA"/>
</dbReference>
<proteinExistence type="predicted"/>
<protein>
    <recommendedName>
        <fullName evidence="3">Lipoprotein</fullName>
    </recommendedName>
</protein>
<dbReference type="Proteomes" id="UP000518300">
    <property type="component" value="Unassembled WGS sequence"/>
</dbReference>
<organism evidence="1 2">
    <name type="scientific">Pyxidicoccus fallax</name>
    <dbReference type="NCBI Taxonomy" id="394095"/>
    <lineage>
        <taxon>Bacteria</taxon>
        <taxon>Pseudomonadati</taxon>
        <taxon>Myxococcota</taxon>
        <taxon>Myxococcia</taxon>
        <taxon>Myxococcales</taxon>
        <taxon>Cystobacterineae</taxon>
        <taxon>Myxococcaceae</taxon>
        <taxon>Pyxidicoccus</taxon>
    </lineage>
</organism>
<dbReference type="RefSeq" id="WP_169346807.1">
    <property type="nucleotide sequence ID" value="NZ_JABBJJ010000101.1"/>
</dbReference>
<evidence type="ECO:0008006" key="3">
    <source>
        <dbReference type="Google" id="ProtNLM"/>
    </source>
</evidence>
<comment type="caution">
    <text evidence="1">The sequence shown here is derived from an EMBL/GenBank/DDBJ whole genome shotgun (WGS) entry which is preliminary data.</text>
</comment>
<reference evidence="1 2" key="1">
    <citation type="submission" date="2020-04" db="EMBL/GenBank/DDBJ databases">
        <title>Draft genome of Pyxidicoccus fallax type strain.</title>
        <authorList>
            <person name="Whitworth D.E."/>
        </authorList>
    </citation>
    <scope>NUCLEOTIDE SEQUENCE [LARGE SCALE GENOMIC DNA]</scope>
    <source>
        <strain evidence="1 2">DSM 14698</strain>
    </source>
</reference>
<dbReference type="AlphaFoldDB" id="A0A848LIH9"/>
<name>A0A848LIH9_9BACT</name>
<evidence type="ECO:0000313" key="2">
    <source>
        <dbReference type="Proteomes" id="UP000518300"/>
    </source>
</evidence>
<evidence type="ECO:0000313" key="1">
    <source>
        <dbReference type="EMBL" id="NMO17525.1"/>
    </source>
</evidence>
<accession>A0A848LIH9</accession>
<dbReference type="PROSITE" id="PS51257">
    <property type="entry name" value="PROKAR_LIPOPROTEIN"/>
    <property type="match status" value="1"/>
</dbReference>
<keyword evidence="2" id="KW-1185">Reference proteome</keyword>